<dbReference type="PROSITE" id="PS01186">
    <property type="entry name" value="EGF_2"/>
    <property type="match status" value="1"/>
</dbReference>
<dbReference type="PANTHER" id="PTHR36220:SF1">
    <property type="entry name" value="GAMMA TUBULIN COMPLEX COMPONENT C-TERMINAL DOMAIN-CONTAINING PROTEIN"/>
    <property type="match status" value="1"/>
</dbReference>
<organism evidence="4">
    <name type="scientific">Palpitomonas bilix</name>
    <dbReference type="NCBI Taxonomy" id="652834"/>
    <lineage>
        <taxon>Eukaryota</taxon>
        <taxon>Eukaryota incertae sedis</taxon>
    </lineage>
</organism>
<feature type="domain" description="EGF-like" evidence="2 3">
    <location>
        <begin position="362"/>
        <end position="373"/>
    </location>
</feature>
<evidence type="ECO:0000259" key="2">
    <source>
        <dbReference type="PROSITE" id="PS00022"/>
    </source>
</evidence>
<dbReference type="InterPro" id="IPR000742">
    <property type="entry name" value="EGF"/>
</dbReference>
<accession>A0A7S3GEU9</accession>
<dbReference type="Pfam" id="PF14312">
    <property type="entry name" value="FG-GAP_2"/>
    <property type="match status" value="1"/>
</dbReference>
<dbReference type="SUPFAM" id="SSF101908">
    <property type="entry name" value="Putative isomerase YbhE"/>
    <property type="match status" value="1"/>
</dbReference>
<gene>
    <name evidence="4" type="ORF">PBIL07802_LOCUS26386</name>
</gene>
<dbReference type="AlphaFoldDB" id="A0A7S3GEU9"/>
<feature type="signal peptide" evidence="1">
    <location>
        <begin position="1"/>
        <end position="30"/>
    </location>
</feature>
<evidence type="ECO:0000313" key="4">
    <source>
        <dbReference type="EMBL" id="CAE0264083.1"/>
    </source>
</evidence>
<dbReference type="PROSITE" id="PS00022">
    <property type="entry name" value="EGF_1"/>
    <property type="match status" value="1"/>
</dbReference>
<dbReference type="InterPro" id="IPR009030">
    <property type="entry name" value="Growth_fac_rcpt_cys_sf"/>
</dbReference>
<dbReference type="EMBL" id="HBIB01040524">
    <property type="protein sequence ID" value="CAE0264083.1"/>
    <property type="molecule type" value="Transcribed_RNA"/>
</dbReference>
<evidence type="ECO:0000256" key="1">
    <source>
        <dbReference type="SAM" id="SignalP"/>
    </source>
</evidence>
<dbReference type="PANTHER" id="PTHR36220">
    <property type="entry name" value="UNNAMED PRODUCT"/>
    <property type="match status" value="1"/>
</dbReference>
<dbReference type="SUPFAM" id="SSF57184">
    <property type="entry name" value="Growth factor receptor domain"/>
    <property type="match status" value="1"/>
</dbReference>
<name>A0A7S3GEU9_9EUKA</name>
<feature type="chain" id="PRO_5031469623" description="EGF-like domain-containing protein" evidence="1">
    <location>
        <begin position="31"/>
        <end position="801"/>
    </location>
</feature>
<protein>
    <recommendedName>
        <fullName evidence="2 3">EGF-like domain-containing protein</fullName>
    </recommendedName>
</protein>
<reference evidence="4" key="1">
    <citation type="submission" date="2021-01" db="EMBL/GenBank/DDBJ databases">
        <authorList>
            <person name="Corre E."/>
            <person name="Pelletier E."/>
            <person name="Niang G."/>
            <person name="Scheremetjew M."/>
            <person name="Finn R."/>
            <person name="Kale V."/>
            <person name="Holt S."/>
            <person name="Cochrane G."/>
            <person name="Meng A."/>
            <person name="Brown T."/>
            <person name="Cohen L."/>
        </authorList>
    </citation>
    <scope>NUCLEOTIDE SEQUENCE</scope>
    <source>
        <strain evidence="4">NIES-2562</strain>
    </source>
</reference>
<keyword evidence="1" id="KW-0732">Signal</keyword>
<dbReference type="InterPro" id="IPR013517">
    <property type="entry name" value="FG-GAP"/>
</dbReference>
<sequence length="801" mass="86244">MSSSTMPLTMVLSTFVCVTLFSTVFVTVTAAQVENTQPKIETRVGQLLSFPHTTCGRLLALHPVLSEIEVGGREEGDTVRVEKEEMERREVNGTKVRQAMSEAVSTQSGMSGMHPGSVEEVKTRLAEMIVTHQSERVASFKWKAEVLKSSLNEVRVRATHASEKGHAADLRRGEVEAGVKSGAEKGGQVQSAFLTSPLFSITTYSYLNQAYEWNTTVSPTPPCPMWSSSIHSIACTDMAGQARYMYDCSRARPLPFVLRSTNVTMSALLSSPSTHLHSRPLPTSSSSDADAVQMYCLDEGGVTEPGFTYACSLPLFNVSEKCEVCMRGYFASSSTRTCQPCPLLCMQRGVCTDQGGGTPSTCTCDWPYTGSACTSVRYELTSILRAPDGQSGDQLGFNGEAGVSGDGGVVMASAPYASHNGFTNVGKVYTWVWNEAEANYTFVSNRTMPGWADNDQFGFGGVTISSSGGIALVPARYVNVPFSDVGSITVYVHNTSSPFYFDYADTLKRPDAQVGEQLGYGGVTLSADNSTLAAAFGYSSSTYLREGAVAVWRWEVETSTFGFVQILYLPNGTSNEDNYKLGHGFPGVSHNGGIVAASSPYDNEIGQTSGAVHVWLRNSSMLYTYHQRLTAYDGVANDYFGIAGCSMSGTDPPLLVVSAHWDDDGGSSTGSLYIYRWNHTMLEFTFLQKVSGLVSGDTLGYGGPSISVDGRVVGAGAYGADRMGESNTGLVYVWEWRDDLDRFEFKQELLPDEAVVTATTADYFLGRGKVGFSYDGSVITAAAGGDGEDAGAVYVWREVVV</sequence>
<proteinExistence type="predicted"/>
<evidence type="ECO:0000259" key="3">
    <source>
        <dbReference type="PROSITE" id="PS01186"/>
    </source>
</evidence>